<evidence type="ECO:0000313" key="2">
    <source>
        <dbReference type="EMBL" id="NIR75154.1"/>
    </source>
</evidence>
<protein>
    <submittedName>
        <fullName evidence="2">EpsI family protein</fullName>
    </submittedName>
</protein>
<sequence length="215" mass="24023">MKKRLLAWTPATLMGVVSVFTLGIDLQRELPLREPLDNSLPRTINGFTGSEQRLSEEQALAAGMTDYVMLSYRDASSDRNDTFSLYVAYYAQQSLGHTIHSPKNCLPGTGWQALASRTEKIVGPGGNVAVNRYIVQREDQRALVLYWYQGRGRVEANEYRVKWHLLRDSALRRRSDEALVRVVVPIVNGEEAAWKLARDVVGVILPAVDAALPAN</sequence>
<reference evidence="2 3" key="1">
    <citation type="submission" date="2020-01" db="EMBL/GenBank/DDBJ databases">
        <title>Genomes assembled from Gulf of Kutch pelagic sediment metagenomes.</title>
        <authorList>
            <person name="Chandrashekar M."/>
            <person name="Mahajan M.S."/>
            <person name="Dave K.J."/>
            <person name="Vatsa P."/>
            <person name="Nathani N.M."/>
        </authorList>
    </citation>
    <scope>NUCLEOTIDE SEQUENCE [LARGE SCALE GENOMIC DNA]</scope>
    <source>
        <strain evidence="2">KS3-K002</strain>
    </source>
</reference>
<evidence type="ECO:0000313" key="3">
    <source>
        <dbReference type="Proteomes" id="UP000702544"/>
    </source>
</evidence>
<dbReference type="Proteomes" id="UP000702544">
    <property type="component" value="Unassembled WGS sequence"/>
</dbReference>
<gene>
    <name evidence="2" type="primary">epsI</name>
    <name evidence="2" type="ORF">GWO12_08595</name>
</gene>
<comment type="caution">
    <text evidence="2">The sequence shown here is derived from an EMBL/GenBank/DDBJ whole genome shotgun (WGS) entry which is preliminary data.</text>
</comment>
<dbReference type="EMBL" id="JAACAK010000064">
    <property type="protein sequence ID" value="NIR75154.1"/>
    <property type="molecule type" value="Genomic_DNA"/>
</dbReference>
<dbReference type="NCBIfam" id="TIGR02914">
    <property type="entry name" value="EpsI_fam"/>
    <property type="match status" value="1"/>
</dbReference>
<accession>A0AAE4Z8D4</accession>
<organism evidence="2 3">
    <name type="scientific">Candidatus Kutchimonas denitrificans</name>
    <dbReference type="NCBI Taxonomy" id="3056748"/>
    <lineage>
        <taxon>Bacteria</taxon>
        <taxon>Pseudomonadati</taxon>
        <taxon>Gemmatimonadota</taxon>
        <taxon>Gemmatimonadia</taxon>
        <taxon>Candidatus Palauibacterales</taxon>
        <taxon>Candidatus Palauibacteraceae</taxon>
        <taxon>Candidatus Kutchimonas</taxon>
    </lineage>
</organism>
<proteinExistence type="predicted"/>
<dbReference type="AlphaFoldDB" id="A0AAE4Z8D4"/>
<dbReference type="InterPro" id="IPR014263">
    <property type="entry name" value="Methanolan_biosynth_EpsI"/>
</dbReference>
<name>A0AAE4Z8D4_9BACT</name>
<dbReference type="Pfam" id="PF11984">
    <property type="entry name" value="DUF3485"/>
    <property type="match status" value="1"/>
</dbReference>
<feature type="domain" description="Methanolan biosynthesis EpsI" evidence="1">
    <location>
        <begin position="11"/>
        <end position="209"/>
    </location>
</feature>
<evidence type="ECO:0000259" key="1">
    <source>
        <dbReference type="Pfam" id="PF11984"/>
    </source>
</evidence>